<dbReference type="InterPro" id="IPR013324">
    <property type="entry name" value="RNA_pol_sigma_r3/r4-like"/>
</dbReference>
<dbReference type="SUPFAM" id="SSF88659">
    <property type="entry name" value="Sigma3 and sigma4 domains of RNA polymerase sigma factors"/>
    <property type="match status" value="1"/>
</dbReference>
<gene>
    <name evidence="1" type="ORF">BED47_15750</name>
</gene>
<accession>A0ABX2ZM84</accession>
<comment type="caution">
    <text evidence="1">The sequence shown here is derived from an EMBL/GenBank/DDBJ whole genome shotgun (WGS) entry which is preliminary data.</text>
</comment>
<dbReference type="Proteomes" id="UP000094580">
    <property type="component" value="Unassembled WGS sequence"/>
</dbReference>
<evidence type="ECO:0000313" key="1">
    <source>
        <dbReference type="EMBL" id="ODG89860.1"/>
    </source>
</evidence>
<dbReference type="EMBL" id="MDKC01000037">
    <property type="protein sequence ID" value="ODG89860.1"/>
    <property type="molecule type" value="Genomic_DNA"/>
</dbReference>
<dbReference type="RefSeq" id="WP_069035611.1">
    <property type="nucleotide sequence ID" value="NZ_MDKC01000037.1"/>
</dbReference>
<keyword evidence="2" id="KW-1185">Reference proteome</keyword>
<name>A0ABX2ZM84_9BACI</name>
<protein>
    <recommendedName>
        <fullName evidence="3">HTH cro/C1-type domain-containing protein</fullName>
    </recommendedName>
</protein>
<sequence length="121" mass="14587">MNYVNNPNWAKLTDLMKKRVELREKGYSYQEIADLEQKSRSSIQQSIKRSYYLLGIKEPDIKGILKKEIEQSVNIEGIRNEMLEEMRKQGIREFVKEFIKRDDVREIIKEEYRKELEDEKG</sequence>
<organism evidence="1 2">
    <name type="scientific">Gottfriedia luciferensis</name>
    <dbReference type="NCBI Taxonomy" id="178774"/>
    <lineage>
        <taxon>Bacteria</taxon>
        <taxon>Bacillati</taxon>
        <taxon>Bacillota</taxon>
        <taxon>Bacilli</taxon>
        <taxon>Bacillales</taxon>
        <taxon>Bacillaceae</taxon>
        <taxon>Gottfriedia</taxon>
    </lineage>
</organism>
<evidence type="ECO:0000313" key="2">
    <source>
        <dbReference type="Proteomes" id="UP000094580"/>
    </source>
</evidence>
<evidence type="ECO:0008006" key="3">
    <source>
        <dbReference type="Google" id="ProtNLM"/>
    </source>
</evidence>
<reference evidence="1 2" key="1">
    <citation type="submission" date="2016-07" db="EMBL/GenBank/DDBJ databases">
        <authorList>
            <person name="Townsley L."/>
            <person name="Shank E.A."/>
        </authorList>
    </citation>
    <scope>NUCLEOTIDE SEQUENCE [LARGE SCALE GENOMIC DNA]</scope>
    <source>
        <strain evidence="1 2">CH01</strain>
    </source>
</reference>
<proteinExistence type="predicted"/>